<dbReference type="Pfam" id="PF08446">
    <property type="entry name" value="PAS_2"/>
    <property type="match status" value="1"/>
</dbReference>
<dbReference type="PANTHER" id="PTHR47876:SF3">
    <property type="entry name" value="PHYTOCHROME 1"/>
    <property type="match status" value="1"/>
</dbReference>
<dbReference type="Pfam" id="PF01590">
    <property type="entry name" value="GAF"/>
    <property type="match status" value="1"/>
</dbReference>
<dbReference type="Pfam" id="PF00989">
    <property type="entry name" value="PAS"/>
    <property type="match status" value="2"/>
</dbReference>
<dbReference type="Pfam" id="PF00512">
    <property type="entry name" value="HisKA"/>
    <property type="match status" value="1"/>
</dbReference>
<dbReference type="InterPro" id="IPR029016">
    <property type="entry name" value="GAF-like_dom_sf"/>
</dbReference>
<evidence type="ECO:0000259" key="11">
    <source>
        <dbReference type="PROSITE" id="PS50112"/>
    </source>
</evidence>
<dbReference type="SMART" id="SM00065">
    <property type="entry name" value="GAF"/>
    <property type="match status" value="1"/>
</dbReference>
<evidence type="ECO:0000313" key="14">
    <source>
        <dbReference type="RefSeq" id="XP_022140044.1"/>
    </source>
</evidence>
<dbReference type="Pfam" id="PF00360">
    <property type="entry name" value="PHY"/>
    <property type="match status" value="1"/>
</dbReference>
<keyword evidence="7" id="KW-0804">Transcription</keyword>
<evidence type="ECO:0000256" key="6">
    <source>
        <dbReference type="ARBA" id="ARBA00023015"/>
    </source>
</evidence>
<dbReference type="GO" id="GO:0009881">
    <property type="term" value="F:photoreceptor activity"/>
    <property type="evidence" value="ECO:0007669"/>
    <property type="project" value="UniProtKB-KW"/>
</dbReference>
<feature type="domain" description="PAS" evidence="11">
    <location>
        <begin position="698"/>
        <end position="750"/>
    </location>
</feature>
<dbReference type="CDD" id="cd00082">
    <property type="entry name" value="HisKA"/>
    <property type="match status" value="1"/>
</dbReference>
<accession>A0A6J1CEN0</accession>
<keyword evidence="13" id="KW-1185">Reference proteome</keyword>
<dbReference type="PANTHER" id="PTHR47876">
    <property type="entry name" value="OS08G0260000 PROTEIN"/>
    <property type="match status" value="1"/>
</dbReference>
<dbReference type="InterPro" id="IPR043150">
    <property type="entry name" value="Phytochrome_PHY_sf"/>
</dbReference>
<dbReference type="InterPro" id="IPR000014">
    <property type="entry name" value="PAS"/>
</dbReference>
<dbReference type="InterPro" id="IPR005467">
    <property type="entry name" value="His_kinase_dom"/>
</dbReference>
<comment type="similarity">
    <text evidence="2">Belongs to the phytochrome family.</text>
</comment>
<dbReference type="InterPro" id="IPR036890">
    <property type="entry name" value="HATPase_C_sf"/>
</dbReference>
<evidence type="ECO:0000256" key="5">
    <source>
        <dbReference type="ARBA" id="ARBA00022991"/>
    </source>
</evidence>
<evidence type="ECO:0000259" key="12">
    <source>
        <dbReference type="PROSITE" id="PS50113"/>
    </source>
</evidence>
<dbReference type="Proteomes" id="UP000504603">
    <property type="component" value="Unplaced"/>
</dbReference>
<organism evidence="13 14">
    <name type="scientific">Momordica charantia</name>
    <name type="common">Bitter gourd</name>
    <name type="synonym">Balsam pear</name>
    <dbReference type="NCBI Taxonomy" id="3673"/>
    <lineage>
        <taxon>Eukaryota</taxon>
        <taxon>Viridiplantae</taxon>
        <taxon>Streptophyta</taxon>
        <taxon>Embryophyta</taxon>
        <taxon>Tracheophyta</taxon>
        <taxon>Spermatophyta</taxon>
        <taxon>Magnoliopsida</taxon>
        <taxon>eudicotyledons</taxon>
        <taxon>Gunneridae</taxon>
        <taxon>Pentapetalae</taxon>
        <taxon>rosids</taxon>
        <taxon>fabids</taxon>
        <taxon>Cucurbitales</taxon>
        <taxon>Cucurbitaceae</taxon>
        <taxon>Momordiceae</taxon>
        <taxon>Momordica</taxon>
    </lineage>
</organism>
<dbReference type="InterPro" id="IPR003018">
    <property type="entry name" value="GAF"/>
</dbReference>
<dbReference type="InterPro" id="IPR001294">
    <property type="entry name" value="Phytochrome"/>
</dbReference>
<dbReference type="SMART" id="SM00388">
    <property type="entry name" value="HisKA"/>
    <property type="match status" value="1"/>
</dbReference>
<dbReference type="InterPro" id="IPR016132">
    <property type="entry name" value="Phyto_chromo_attachment"/>
</dbReference>
<evidence type="ECO:0000256" key="8">
    <source>
        <dbReference type="ARBA" id="ARBA00023170"/>
    </source>
</evidence>
<dbReference type="FunFam" id="3.30.450.270:FF:000001">
    <property type="entry name" value="Phytochrome"/>
    <property type="match status" value="1"/>
</dbReference>
<dbReference type="KEGG" id="mcha:111010794"/>
<name>A0A6J1CEN0_MOMCH</name>
<dbReference type="InterPro" id="IPR013767">
    <property type="entry name" value="PAS_fold"/>
</dbReference>
<keyword evidence="5" id="KW-0157">Chromophore</keyword>
<dbReference type="SUPFAM" id="SSF55781">
    <property type="entry name" value="GAF domain-like"/>
    <property type="match status" value="2"/>
</dbReference>
<dbReference type="Gene3D" id="3.30.565.10">
    <property type="entry name" value="Histidine kinase-like ATPase, C-terminal domain"/>
    <property type="match status" value="1"/>
</dbReference>
<evidence type="ECO:0000256" key="3">
    <source>
        <dbReference type="ARBA" id="ARBA00022543"/>
    </source>
</evidence>
<dbReference type="PROSITE" id="PS50112">
    <property type="entry name" value="PAS"/>
    <property type="match status" value="2"/>
</dbReference>
<dbReference type="InterPro" id="IPR003661">
    <property type="entry name" value="HisK_dim/P_dom"/>
</dbReference>
<gene>
    <name evidence="14" type="primary">LOC111010794</name>
</gene>
<dbReference type="InterPro" id="IPR013515">
    <property type="entry name" value="Phytochrome_cen-reg"/>
</dbReference>
<dbReference type="FunFam" id="3.30.450.20:FF:000039">
    <property type="entry name" value="Phytochrome"/>
    <property type="match status" value="1"/>
</dbReference>
<dbReference type="PROSITE" id="PS00245">
    <property type="entry name" value="PHYTOCHROME_1"/>
    <property type="match status" value="1"/>
</dbReference>
<keyword evidence="8" id="KW-0675">Receptor</keyword>
<dbReference type="OrthoDB" id="2015534at2759"/>
<dbReference type="CDD" id="cd00130">
    <property type="entry name" value="PAS"/>
    <property type="match status" value="2"/>
</dbReference>
<evidence type="ECO:0000256" key="7">
    <source>
        <dbReference type="ARBA" id="ARBA00023163"/>
    </source>
</evidence>
<dbReference type="SMART" id="SM00387">
    <property type="entry name" value="HATPase_c"/>
    <property type="match status" value="1"/>
</dbReference>
<keyword evidence="3" id="KW-0600">Photoreceptor protein</keyword>
<evidence type="ECO:0000313" key="13">
    <source>
        <dbReference type="Proteomes" id="UP000504603"/>
    </source>
</evidence>
<dbReference type="GeneID" id="111010794"/>
<dbReference type="SUPFAM" id="SSF55785">
    <property type="entry name" value="PYP-like sensor domain (PAS domain)"/>
    <property type="match status" value="3"/>
</dbReference>
<dbReference type="GO" id="GO:0006355">
    <property type="term" value="P:regulation of DNA-templated transcription"/>
    <property type="evidence" value="ECO:0007669"/>
    <property type="project" value="InterPro"/>
</dbReference>
<dbReference type="AlphaFoldDB" id="A0A6J1CEN0"/>
<evidence type="ECO:0000256" key="2">
    <source>
        <dbReference type="ARBA" id="ARBA00008235"/>
    </source>
</evidence>
<dbReference type="Gene3D" id="3.30.450.20">
    <property type="entry name" value="PAS domain"/>
    <property type="match status" value="3"/>
</dbReference>
<dbReference type="Pfam" id="PF02518">
    <property type="entry name" value="HATPase_c"/>
    <property type="match status" value="1"/>
</dbReference>
<dbReference type="RefSeq" id="XP_022140044.1">
    <property type="nucleotide sequence ID" value="XM_022284352.1"/>
</dbReference>
<dbReference type="Gene3D" id="3.30.450.270">
    <property type="match status" value="1"/>
</dbReference>
<keyword evidence="6" id="KW-0805">Transcription regulation</keyword>
<dbReference type="GO" id="GO:0009584">
    <property type="term" value="P:detection of visible light"/>
    <property type="evidence" value="ECO:0007669"/>
    <property type="project" value="InterPro"/>
</dbReference>
<reference evidence="14" key="1">
    <citation type="submission" date="2025-08" db="UniProtKB">
        <authorList>
            <consortium name="RefSeq"/>
        </authorList>
    </citation>
    <scope>IDENTIFICATION</scope>
</reference>
<feature type="domain" description="PAS" evidence="11">
    <location>
        <begin position="564"/>
        <end position="635"/>
    </location>
</feature>
<protein>
    <submittedName>
        <fullName evidence="14">Phytochrome E</fullName>
    </submittedName>
</protein>
<proteinExistence type="inferred from homology"/>
<dbReference type="SUPFAM" id="SSF55874">
    <property type="entry name" value="ATPase domain of HSP90 chaperone/DNA topoisomerase II/histidine kinase"/>
    <property type="match status" value="1"/>
</dbReference>
<dbReference type="PROSITE" id="PS50109">
    <property type="entry name" value="HIS_KIN"/>
    <property type="match status" value="1"/>
</dbReference>
<evidence type="ECO:0000256" key="1">
    <source>
        <dbReference type="ARBA" id="ARBA00002479"/>
    </source>
</evidence>
<dbReference type="NCBIfam" id="TIGR00229">
    <property type="entry name" value="sensory_box"/>
    <property type="match status" value="1"/>
</dbReference>
<dbReference type="CDD" id="cd16932">
    <property type="entry name" value="HATPase_Phy-like"/>
    <property type="match status" value="1"/>
</dbReference>
<sequence length="1080" mass="120386">MSKFEQSDASGESFNYSRSVLEASHQSVPEEQITSYLARIQRGGLVQPFGCLIAIEESGFKIVSYSENCFELLGLENESESSQGKGLIGVDMRTLFTAPSGASLAKAASAREISLSNPVWVYSRTNQKPFYAILHRIDVGIVIDLEPARSIDPALSLAGAVHSQKLAVRAISRLQALPGGDIGVLCDTVVEDVQKLTGYDRVMVYKFHDDEHGEVVSELRRSDLEPYLGLHYPAIDIPQAARFLFKQNRVRMICNCRAKPVQVIQSEELKQPLCLVNSTLRAPHNCHLQYMSNMGSIASLAMAVVINSDNSPTRLWGLVVCHHTSPRYVPFPLRYACEFLMQAFGLQLHMELQLAVQLTEKKVLKTQTLLCDMLLRGSPHALLTKSPSIKDLVKCDGAALLYNGACCLVGVTPTEAQVKDIAEWIHKNYEDSTGLSTDSLADAGYPEAALLGDAVCGMAAAKISSKDFLFWFRSHAAKEVQWGGAKHHPDDKDDGGRMHPRSSFKAFLEVVKSKSMSWEVQEINAIHSLQIIMRESFLSTRDSDSKAERSVQHHDTEISELSSVACEMVRLIETATVPIFGVDSTGVINGWNDKISELLGLQPSEALGKLLVNEIVHEDSRGTVQDLLSHALEGKEDKNVEIKLRSFRTDKENTTVYIVVNACTSRDYTNKIVGVCFVGQDVTSEKSMLDKFLRLRGDYETIIQSLNPLIPPIFVSDKDGYCCEWTAAMEKLTGLRREEVVGKMLAGEIFGNFCRLKGLDTLTRFMILLYKGIGGEETEKCPLGFFNKNGKFSEVLVTSNKRTDAEGNIIGCICFLQIAGPNLEQDSKGIWARDKEGVLQLKELTYIKQEMKNPLNGLRFTHELLVKSGVTENQKLFLETSDACERQIMTIIEDMDFRSLEGGHVEISREEFLLGSVLDAIICQIMMVVREKNIQLFHEIPQEIKMLSLCGDQIKLQLVLSDFLLNIVRHTPVPDGWVEIHISSGLKLIQDGNEHIHLQIRMSHPGQGLPPDLIQDMVGGGQQWTSQEGLALNLSRRLLNKLNGSVLYVREQTKCYFLIDIELKLRRPRGSMEATTSQRT</sequence>
<feature type="domain" description="Phytochrome chromophore attachment site" evidence="9">
    <location>
        <begin position="181"/>
        <end position="342"/>
    </location>
</feature>
<dbReference type="InterPro" id="IPR003594">
    <property type="entry name" value="HATPase_dom"/>
</dbReference>
<evidence type="ECO:0000256" key="4">
    <source>
        <dbReference type="ARBA" id="ARBA00022606"/>
    </source>
</evidence>
<dbReference type="InterPro" id="IPR013654">
    <property type="entry name" value="PAS_2"/>
</dbReference>
<dbReference type="InterPro" id="IPR013516">
    <property type="entry name" value="Phyto_chromo_BS"/>
</dbReference>
<evidence type="ECO:0000259" key="9">
    <source>
        <dbReference type="PROSITE" id="PS50046"/>
    </source>
</evidence>
<evidence type="ECO:0000259" key="10">
    <source>
        <dbReference type="PROSITE" id="PS50109"/>
    </source>
</evidence>
<feature type="domain" description="PAC" evidence="12">
    <location>
        <begin position="638"/>
        <end position="694"/>
    </location>
</feature>
<dbReference type="PROSITE" id="PS50046">
    <property type="entry name" value="PHYTOCHROME_2"/>
    <property type="match status" value="1"/>
</dbReference>
<dbReference type="InterPro" id="IPR044767">
    <property type="entry name" value="Phy_HATPase-like"/>
</dbReference>
<dbReference type="InterPro" id="IPR000700">
    <property type="entry name" value="PAS-assoc_C"/>
</dbReference>
<dbReference type="GO" id="GO:0000155">
    <property type="term" value="F:phosphorelay sensor kinase activity"/>
    <property type="evidence" value="ECO:0007669"/>
    <property type="project" value="InterPro"/>
</dbReference>
<comment type="function">
    <text evidence="1">Regulatory photoreceptor which exists in two forms that are reversibly interconvertible by light: the Pr form that absorbs maximally in the red region of the spectrum and the Pfr form that absorbs maximally in the far-red region. Photoconversion of Pr to Pfr induces an array of morphogenic responses, whereas reconversion of Pfr to Pr cancels the induction of those responses. Pfr controls the expression of a number of nuclear genes including those encoding the small subunit of ribulose-bisphosphate carboxylase, chlorophyll A/B binding protein, protochlorophyllide reductase, rRNA, etc. It also controls the expression of its own gene(s) in a negative feedback fashion.</text>
</comment>
<dbReference type="SMART" id="SM00091">
    <property type="entry name" value="PAS"/>
    <property type="match status" value="2"/>
</dbReference>
<dbReference type="PROSITE" id="PS50113">
    <property type="entry name" value="PAC"/>
    <property type="match status" value="1"/>
</dbReference>
<feature type="domain" description="Histidine kinase" evidence="10">
    <location>
        <begin position="846"/>
        <end position="1067"/>
    </location>
</feature>
<dbReference type="InterPro" id="IPR035965">
    <property type="entry name" value="PAS-like_dom_sf"/>
</dbReference>
<dbReference type="Gene3D" id="3.30.450.40">
    <property type="match status" value="1"/>
</dbReference>
<keyword evidence="4" id="KW-0716">Sensory transduction</keyword>
<dbReference type="PRINTS" id="PR01033">
    <property type="entry name" value="PHYTOCHROME"/>
</dbReference>